<feature type="transmembrane region" description="Helical" evidence="8">
    <location>
        <begin position="97"/>
        <end position="120"/>
    </location>
</feature>
<dbReference type="GO" id="GO:1990961">
    <property type="term" value="P:xenobiotic detoxification by transmembrane export across the plasma membrane"/>
    <property type="evidence" value="ECO:0007669"/>
    <property type="project" value="InterPro"/>
</dbReference>
<keyword evidence="4" id="KW-1003">Cell membrane</keyword>
<dbReference type="CDD" id="cd17320">
    <property type="entry name" value="MFS_MdfA_MDR_like"/>
    <property type="match status" value="1"/>
</dbReference>
<feature type="transmembrane region" description="Helical" evidence="8">
    <location>
        <begin position="74"/>
        <end position="91"/>
    </location>
</feature>
<dbReference type="RefSeq" id="WP_272655197.1">
    <property type="nucleotide sequence ID" value="NZ_CP085083.1"/>
</dbReference>
<dbReference type="InterPro" id="IPR050189">
    <property type="entry name" value="MFS_Efflux_Transporters"/>
</dbReference>
<accession>A0AAJ6NJ29</accession>
<comment type="subcellular location">
    <subcellularLocation>
        <location evidence="8">Cell inner membrane</location>
        <topology evidence="8">Multi-pass membrane protein</topology>
    </subcellularLocation>
    <subcellularLocation>
        <location evidence="1">Cell membrane</location>
        <topology evidence="1">Multi-pass membrane protein</topology>
    </subcellularLocation>
</comment>
<evidence type="ECO:0000256" key="8">
    <source>
        <dbReference type="RuleBase" id="RU365088"/>
    </source>
</evidence>
<feature type="transmembrane region" description="Helical" evidence="8">
    <location>
        <begin position="161"/>
        <end position="182"/>
    </location>
</feature>
<dbReference type="AlphaFoldDB" id="A0AAJ6NJ29"/>
<keyword evidence="7 8" id="KW-0472">Membrane</keyword>
<dbReference type="EMBL" id="CP085083">
    <property type="protein sequence ID" value="WDZ51314.1"/>
    <property type="molecule type" value="Genomic_DNA"/>
</dbReference>
<evidence type="ECO:0000313" key="11">
    <source>
        <dbReference type="Proteomes" id="UP001199528"/>
    </source>
</evidence>
<keyword evidence="6 8" id="KW-1133">Transmembrane helix</keyword>
<comment type="similarity">
    <text evidence="2 8">Belongs to the major facilitator superfamily. Bcr/CmlA family.</text>
</comment>
<dbReference type="Gene3D" id="1.20.1720.10">
    <property type="entry name" value="Multidrug resistance protein D"/>
    <property type="match status" value="1"/>
</dbReference>
<organism evidence="10 11">
    <name type="scientific">Acinetobacter vivianii</name>
    <dbReference type="NCBI Taxonomy" id="1776742"/>
    <lineage>
        <taxon>Bacteria</taxon>
        <taxon>Pseudomonadati</taxon>
        <taxon>Pseudomonadota</taxon>
        <taxon>Gammaproteobacteria</taxon>
        <taxon>Moraxellales</taxon>
        <taxon>Moraxellaceae</taxon>
        <taxon>Acinetobacter</taxon>
    </lineage>
</organism>
<evidence type="ECO:0000256" key="5">
    <source>
        <dbReference type="ARBA" id="ARBA00022692"/>
    </source>
</evidence>
<dbReference type="Pfam" id="PF07690">
    <property type="entry name" value="MFS_1"/>
    <property type="match status" value="1"/>
</dbReference>
<evidence type="ECO:0000256" key="4">
    <source>
        <dbReference type="ARBA" id="ARBA00022475"/>
    </source>
</evidence>
<name>A0AAJ6NJ29_9GAMM</name>
<keyword evidence="5 8" id="KW-0812">Transmembrane</keyword>
<keyword evidence="3 8" id="KW-0813">Transport</keyword>
<dbReference type="InterPro" id="IPR020846">
    <property type="entry name" value="MFS_dom"/>
</dbReference>
<dbReference type="PANTHER" id="PTHR43124:SF3">
    <property type="entry name" value="CHLORAMPHENICOL EFFLUX PUMP RV0191"/>
    <property type="match status" value="1"/>
</dbReference>
<dbReference type="GO" id="GO:0042910">
    <property type="term" value="F:xenobiotic transmembrane transporter activity"/>
    <property type="evidence" value="ECO:0007669"/>
    <property type="project" value="InterPro"/>
</dbReference>
<dbReference type="InterPro" id="IPR036259">
    <property type="entry name" value="MFS_trans_sf"/>
</dbReference>
<dbReference type="NCBIfam" id="TIGR00710">
    <property type="entry name" value="efflux_Bcr_CflA"/>
    <property type="match status" value="1"/>
</dbReference>
<feature type="transmembrane region" description="Helical" evidence="8">
    <location>
        <begin position="245"/>
        <end position="262"/>
    </location>
</feature>
<dbReference type="InterPro" id="IPR011701">
    <property type="entry name" value="MFS"/>
</dbReference>
<dbReference type="Proteomes" id="UP001199528">
    <property type="component" value="Chromosome"/>
</dbReference>
<reference evidence="10" key="2">
    <citation type="submission" date="2023-02" db="EMBL/GenBank/DDBJ databases">
        <authorList>
            <person name="Huang Y."/>
            <person name="Zhang Y."/>
            <person name="Zhang T."/>
            <person name="Wang J."/>
        </authorList>
    </citation>
    <scope>NUCLEOTIDE SEQUENCE</scope>
    <source>
        <strain evidence="10">KJ-1</strain>
    </source>
</reference>
<dbReference type="PANTHER" id="PTHR43124">
    <property type="entry name" value="PURINE EFFLUX PUMP PBUE"/>
    <property type="match status" value="1"/>
</dbReference>
<dbReference type="KEGG" id="aviv:LF296_00435"/>
<evidence type="ECO:0000256" key="1">
    <source>
        <dbReference type="ARBA" id="ARBA00004651"/>
    </source>
</evidence>
<dbReference type="PROSITE" id="PS50850">
    <property type="entry name" value="MFS"/>
    <property type="match status" value="1"/>
</dbReference>
<evidence type="ECO:0000256" key="2">
    <source>
        <dbReference type="ARBA" id="ARBA00006236"/>
    </source>
</evidence>
<feature type="transmembrane region" description="Helical" evidence="8">
    <location>
        <begin position="48"/>
        <end position="65"/>
    </location>
</feature>
<feature type="domain" description="Major facilitator superfamily (MFS) profile" evidence="9">
    <location>
        <begin position="8"/>
        <end position="377"/>
    </location>
</feature>
<protein>
    <recommendedName>
        <fullName evidence="8">Bcr/CflA family efflux transporter</fullName>
    </recommendedName>
</protein>
<feature type="transmembrane region" description="Helical" evidence="8">
    <location>
        <begin position="329"/>
        <end position="350"/>
    </location>
</feature>
<dbReference type="InterPro" id="IPR004812">
    <property type="entry name" value="Efflux_drug-R_Bcr/CmlA"/>
</dbReference>
<comment type="caution">
    <text evidence="8">Lacks conserved residue(s) required for the propagation of feature annotation.</text>
</comment>
<feature type="transmembrane region" description="Helical" evidence="8">
    <location>
        <begin position="132"/>
        <end position="155"/>
    </location>
</feature>
<sequence>MQIKKQPPLWLLILLIMFPQLVETIYSPALPSIASSFHVSHEQSSQTLSVYFFAFAIGVALWGWLSDWIGRRPAMLLGLVCYACGAVLAIFTTDFNILLLARMVAALGAAAGSVVVQTILRDSYESNALARVFSVLGAALAISPVFGLMSGGWIVSFYGHIGVFIGLAILAICLFILTVVVLPETRPQIMAKPALFKLGSVMLKDLGIWKSAVLISLFNTMIFSYYSLAPFLFERLGWGAREFGWTGGVLAISSLLGSFLNRRMLMKGWKIEGLIRYTCLFALLSSVLVFILQDSTWFLAPMMGIVIAYSIVIPNVLSTALTDYRQYAGTAGAILGLTYYLLLGVMLAIAGFVQNLGLVLAVCALIAGFVIVRKKSF</sequence>
<proteinExistence type="inferred from homology"/>
<reference evidence="10" key="1">
    <citation type="journal article" date="2022" name="Front Environ Sci">
        <title>Complete genome sequence analysis of a novel alkane-degrading bacterial strain, Acinetobacter vivianii KJ-1, and its diesel degradation ability.</title>
        <authorList>
            <person name="Zhang Y."/>
            <person name="Song F."/>
            <person name="Wang J."/>
            <person name="Zhao Q."/>
            <person name="Zheng L."/>
            <person name="Wang Z."/>
            <person name="Zhang X."/>
            <person name="Gao Y."/>
            <person name="Chen G."/>
            <person name="Huang Y."/>
        </authorList>
    </citation>
    <scope>NUCLEOTIDE SEQUENCE</scope>
    <source>
        <strain evidence="10">KJ-1</strain>
    </source>
</reference>
<dbReference type="GO" id="GO:0005886">
    <property type="term" value="C:plasma membrane"/>
    <property type="evidence" value="ECO:0007669"/>
    <property type="project" value="UniProtKB-SubCell"/>
</dbReference>
<evidence type="ECO:0000256" key="3">
    <source>
        <dbReference type="ARBA" id="ARBA00022448"/>
    </source>
</evidence>
<feature type="transmembrane region" description="Helical" evidence="8">
    <location>
        <begin position="356"/>
        <end position="372"/>
    </location>
</feature>
<evidence type="ECO:0000259" key="9">
    <source>
        <dbReference type="PROSITE" id="PS50850"/>
    </source>
</evidence>
<evidence type="ECO:0000256" key="7">
    <source>
        <dbReference type="ARBA" id="ARBA00023136"/>
    </source>
</evidence>
<gene>
    <name evidence="10" type="ORF">LF296_00435</name>
</gene>
<keyword evidence="8" id="KW-0997">Cell inner membrane</keyword>
<feature type="transmembrane region" description="Helical" evidence="8">
    <location>
        <begin position="298"/>
        <end position="317"/>
    </location>
</feature>
<feature type="transmembrane region" description="Helical" evidence="8">
    <location>
        <begin position="274"/>
        <end position="292"/>
    </location>
</feature>
<feature type="transmembrane region" description="Helical" evidence="8">
    <location>
        <begin position="212"/>
        <end position="233"/>
    </location>
</feature>
<dbReference type="SUPFAM" id="SSF103473">
    <property type="entry name" value="MFS general substrate transporter"/>
    <property type="match status" value="1"/>
</dbReference>
<evidence type="ECO:0000313" key="10">
    <source>
        <dbReference type="EMBL" id="WDZ51314.1"/>
    </source>
</evidence>
<evidence type="ECO:0000256" key="6">
    <source>
        <dbReference type="ARBA" id="ARBA00022989"/>
    </source>
</evidence>